<feature type="compositionally biased region" description="Basic and acidic residues" evidence="1">
    <location>
        <begin position="844"/>
        <end position="860"/>
    </location>
</feature>
<sequence>MEDINEDDHSLIPQDKNEPVKPETVFKKPILFGKVGRLPKKLPAPISANSESSLELETNKIQNKVGKPDAKLIESQVVAKKVAPEPTPTNELKEKSYPLPYKEPVWSGLPSSNGKDYSFDVLKNGVIIETVNLMEKPFWVFGRFVNCDIIMQHPTISRYHAVLQYRREGSETDVPGFYIYDLGSTHGTFLNKNRLKPKIFVRIQVGHMLKFGNSTRSFILEGPEYDEEEESELSVTELKEKRDNEIREREERMIRLQQEAEEKKRKEEERGVDWGLGEDADEETDLSENPYAQTNNEELYLDDPKKALRGFFEREGLDLEYDCNEQGMGQFVCKVELPVDDEMGRPIVAEVLHKGKKKEAVIQCALEACRILDRFGVLRQATHESRKRKAKNWEDNDYYDSDEDTYLDRTGTIEKKREKRMNSKAPQKIETYESLVEKEKSISASIADTEKQISSLQCKMESEENQDNEEDSLDSYMKGLKDSKPDKRSIARLKTDLITLRTEHFKVVQLINLVKPANLPPLVSKEPSSSTNKGSAALPLFGKRKKIQIKFEQKPNYQQISNDLDDEEDDNDDTTKGSQEKNQVQISSTCLTKDTTNDTTDTNNIKIIETTEQHNQNIEESKNVDPPSSTVSHVDSSSDVKNSVDLKRYFDLLDRLIQRNTPLSIGHQKYVDIIRSSMNKVAASKSRRSPVREICLTEKKKVDKLISDSNKSDSEGKLRIADTEMIEFDRMSKNVEELEIITKKLEEKDEVTVLKVEIINFAKAVLTEWRHKLKDKEENPSNIDPITSNHPISKSPEKTVNTNVSDENLKDEEPDSLNESTEVESSSDQRKKKRNQRRIHQRQGKQEQEKLKGYEDDASRENYSMWVPPSGQSGDGRTNLNDKYGY</sequence>
<reference evidence="3" key="1">
    <citation type="submission" date="2025-08" db="UniProtKB">
        <authorList>
            <consortium name="RefSeq"/>
        </authorList>
    </citation>
    <scope>IDENTIFICATION</scope>
</reference>
<dbReference type="Gene3D" id="2.60.200.20">
    <property type="match status" value="1"/>
</dbReference>
<feature type="compositionally biased region" description="Polar residues" evidence="1">
    <location>
        <begin position="780"/>
        <end position="806"/>
    </location>
</feature>
<gene>
    <name evidence="3" type="primary">LOC114338226</name>
</gene>
<feature type="region of interest" description="Disordered" evidence="1">
    <location>
        <begin position="459"/>
        <end position="483"/>
    </location>
</feature>
<feature type="region of interest" description="Disordered" evidence="1">
    <location>
        <begin position="777"/>
        <end position="886"/>
    </location>
</feature>
<dbReference type="PANTHER" id="PTHR23308">
    <property type="entry name" value="NUCLEAR INHIBITOR OF PROTEIN PHOSPHATASE-1"/>
    <property type="match status" value="1"/>
</dbReference>
<feature type="region of interest" description="Disordered" evidence="1">
    <location>
        <begin position="552"/>
        <end position="601"/>
    </location>
</feature>
<evidence type="ECO:0000313" key="3">
    <source>
        <dbReference type="RefSeq" id="XP_028144621.1"/>
    </source>
</evidence>
<dbReference type="PROSITE" id="PS50006">
    <property type="entry name" value="FHA_DOMAIN"/>
    <property type="match status" value="1"/>
</dbReference>
<dbReference type="SUPFAM" id="SSF49879">
    <property type="entry name" value="SMAD/FHA domain"/>
    <property type="match status" value="1"/>
</dbReference>
<accession>A0A6P7G6C4</accession>
<dbReference type="RefSeq" id="XP_028144621.1">
    <property type="nucleotide sequence ID" value="XM_028288820.1"/>
</dbReference>
<dbReference type="Pfam" id="PF00498">
    <property type="entry name" value="FHA"/>
    <property type="match status" value="1"/>
</dbReference>
<feature type="compositionally biased region" description="Low complexity" evidence="1">
    <location>
        <begin position="592"/>
        <end position="601"/>
    </location>
</feature>
<feature type="compositionally biased region" description="Polar residues" evidence="1">
    <location>
        <begin position="817"/>
        <end position="826"/>
    </location>
</feature>
<feature type="compositionally biased region" description="Polar residues" evidence="1">
    <location>
        <begin position="870"/>
        <end position="886"/>
    </location>
</feature>
<feature type="domain" description="FHA" evidence="2">
    <location>
        <begin position="139"/>
        <end position="195"/>
    </location>
</feature>
<dbReference type="InterPro" id="IPR050923">
    <property type="entry name" value="Cell_Proc_Reg/RNA_Proc"/>
</dbReference>
<feature type="compositionally biased region" description="Acidic residues" evidence="1">
    <location>
        <begin position="463"/>
        <end position="473"/>
    </location>
</feature>
<dbReference type="CDD" id="cd19856">
    <property type="entry name" value="DSRM_Kanadaptin"/>
    <property type="match status" value="1"/>
</dbReference>
<name>A0A6P7G6C4_DIAVI</name>
<feature type="compositionally biased region" description="Basic residues" evidence="1">
    <location>
        <begin position="830"/>
        <end position="843"/>
    </location>
</feature>
<dbReference type="AlphaFoldDB" id="A0A6P7G6C4"/>
<feature type="compositionally biased region" description="Basic and acidic residues" evidence="1">
    <location>
        <begin position="260"/>
        <end position="272"/>
    </location>
</feature>
<dbReference type="OrthoDB" id="433755at2759"/>
<dbReference type="Gene3D" id="3.30.160.20">
    <property type="match status" value="1"/>
</dbReference>
<dbReference type="InParanoid" id="A0A6P7G6C4"/>
<protein>
    <submittedName>
        <fullName evidence="3">Kanadaptin</fullName>
    </submittedName>
</protein>
<dbReference type="SMART" id="SM00240">
    <property type="entry name" value="FHA"/>
    <property type="match status" value="1"/>
</dbReference>
<feature type="compositionally biased region" description="Low complexity" evidence="1">
    <location>
        <begin position="624"/>
        <end position="635"/>
    </location>
</feature>
<dbReference type="FunCoup" id="A0A6P7G6C4">
    <property type="interactions" value="1546"/>
</dbReference>
<proteinExistence type="predicted"/>
<feature type="region of interest" description="Disordered" evidence="1">
    <location>
        <begin position="260"/>
        <end position="297"/>
    </location>
</feature>
<feature type="compositionally biased region" description="Acidic residues" evidence="1">
    <location>
        <begin position="563"/>
        <end position="572"/>
    </location>
</feature>
<feature type="region of interest" description="Disordered" evidence="1">
    <location>
        <begin position="615"/>
        <end position="637"/>
    </location>
</feature>
<dbReference type="InterPro" id="IPR008984">
    <property type="entry name" value="SMAD_FHA_dom_sf"/>
</dbReference>
<feature type="region of interest" description="Disordered" evidence="1">
    <location>
        <begin position="1"/>
        <end position="22"/>
    </location>
</feature>
<organism evidence="3">
    <name type="scientific">Diabrotica virgifera virgifera</name>
    <name type="common">western corn rootworm</name>
    <dbReference type="NCBI Taxonomy" id="50390"/>
    <lineage>
        <taxon>Eukaryota</taxon>
        <taxon>Metazoa</taxon>
        <taxon>Ecdysozoa</taxon>
        <taxon>Arthropoda</taxon>
        <taxon>Hexapoda</taxon>
        <taxon>Insecta</taxon>
        <taxon>Pterygota</taxon>
        <taxon>Neoptera</taxon>
        <taxon>Endopterygota</taxon>
        <taxon>Coleoptera</taxon>
        <taxon>Polyphaga</taxon>
        <taxon>Cucujiformia</taxon>
        <taxon>Chrysomeloidea</taxon>
        <taxon>Chrysomelidae</taxon>
        <taxon>Galerucinae</taxon>
        <taxon>Diabroticina</taxon>
        <taxon>Diabroticites</taxon>
        <taxon>Diabrotica</taxon>
    </lineage>
</organism>
<evidence type="ECO:0000259" key="2">
    <source>
        <dbReference type="PROSITE" id="PS50006"/>
    </source>
</evidence>
<evidence type="ECO:0000256" key="1">
    <source>
        <dbReference type="SAM" id="MobiDB-lite"/>
    </source>
</evidence>
<feature type="compositionally biased region" description="Basic and acidic residues" evidence="1">
    <location>
        <begin position="7"/>
        <end position="22"/>
    </location>
</feature>
<dbReference type="CDD" id="cd22677">
    <property type="entry name" value="FHA_Kanadaptin"/>
    <property type="match status" value="1"/>
</dbReference>
<feature type="compositionally biased region" description="Polar residues" evidence="1">
    <location>
        <begin position="580"/>
        <end position="591"/>
    </location>
</feature>
<feature type="compositionally biased region" description="Acidic residues" evidence="1">
    <location>
        <begin position="276"/>
        <end position="286"/>
    </location>
</feature>
<dbReference type="InterPro" id="IPR000253">
    <property type="entry name" value="FHA_dom"/>
</dbReference>